<evidence type="ECO:0000256" key="1">
    <source>
        <dbReference type="ARBA" id="ARBA00004604"/>
    </source>
</evidence>
<dbReference type="InterPro" id="IPR035979">
    <property type="entry name" value="RBD_domain_sf"/>
</dbReference>
<name>A0AA86TUC3_9EUKA</name>
<evidence type="ECO:0000313" key="6">
    <source>
        <dbReference type="EMBL" id="CAI9928885.1"/>
    </source>
</evidence>
<reference evidence="7 8" key="2">
    <citation type="submission" date="2024-07" db="EMBL/GenBank/DDBJ databases">
        <authorList>
            <person name="Akdeniz Z."/>
        </authorList>
    </citation>
    <scope>NUCLEOTIDE SEQUENCE [LARGE SCALE GENOMIC DNA]</scope>
</reference>
<dbReference type="PANTHER" id="PTHR46754">
    <property type="entry name" value="MKI67 FHA DOMAIN-INTERACTING NUCLEOLAR PHOSPHOPROTEIN"/>
    <property type="match status" value="1"/>
</dbReference>
<dbReference type="InterPro" id="IPR000504">
    <property type="entry name" value="RRM_dom"/>
</dbReference>
<dbReference type="EMBL" id="CATOUU010000424">
    <property type="protein sequence ID" value="CAI9928885.1"/>
    <property type="molecule type" value="Genomic_DNA"/>
</dbReference>
<dbReference type="GO" id="GO:0003723">
    <property type="term" value="F:RNA binding"/>
    <property type="evidence" value="ECO:0007669"/>
    <property type="project" value="UniProtKB-UniRule"/>
</dbReference>
<evidence type="ECO:0000313" key="8">
    <source>
        <dbReference type="Proteomes" id="UP001642409"/>
    </source>
</evidence>
<keyword evidence="8" id="KW-1185">Reference proteome</keyword>
<dbReference type="Gene3D" id="3.30.70.330">
    <property type="match status" value="1"/>
</dbReference>
<organism evidence="6">
    <name type="scientific">Hexamita inflata</name>
    <dbReference type="NCBI Taxonomy" id="28002"/>
    <lineage>
        <taxon>Eukaryota</taxon>
        <taxon>Metamonada</taxon>
        <taxon>Diplomonadida</taxon>
        <taxon>Hexamitidae</taxon>
        <taxon>Hexamitinae</taxon>
        <taxon>Hexamita</taxon>
    </lineage>
</organism>
<evidence type="ECO:0000256" key="2">
    <source>
        <dbReference type="ARBA" id="ARBA00022884"/>
    </source>
</evidence>
<protein>
    <submittedName>
        <fullName evidence="6">RNA binding putative</fullName>
    </submittedName>
    <submittedName>
        <fullName evidence="7">RNA_binding putative</fullName>
    </submittedName>
</protein>
<evidence type="ECO:0000313" key="7">
    <source>
        <dbReference type="EMBL" id="CAL6004302.1"/>
    </source>
</evidence>
<dbReference type="PROSITE" id="PS50102">
    <property type="entry name" value="RRM"/>
    <property type="match status" value="1"/>
</dbReference>
<dbReference type="Pfam" id="PF00076">
    <property type="entry name" value="RRM_1"/>
    <property type="match status" value="1"/>
</dbReference>
<dbReference type="SUPFAM" id="SSF54928">
    <property type="entry name" value="RNA-binding domain, RBD"/>
    <property type="match status" value="1"/>
</dbReference>
<dbReference type="GO" id="GO:0005730">
    <property type="term" value="C:nucleolus"/>
    <property type="evidence" value="ECO:0007669"/>
    <property type="project" value="UniProtKB-SubCell"/>
</dbReference>
<sequence>MQKAVLRISNLPNTFAEAPMKKFFNQFGRVLHTKIWRSQRTGNSCGFGFVQFEDLEVAKVVNQMMNGYLLFGKILKSEFVKDAQENLFKDQVIGENKQVFMQKINRPYSEEEFTAEMEKVKKIYAEKQEKLAKAGIEYQIPDVIAVDLE</sequence>
<evidence type="ECO:0000256" key="4">
    <source>
        <dbReference type="PROSITE-ProRule" id="PRU00176"/>
    </source>
</evidence>
<evidence type="ECO:0000256" key="3">
    <source>
        <dbReference type="ARBA" id="ARBA00023242"/>
    </source>
</evidence>
<feature type="domain" description="RRM" evidence="5">
    <location>
        <begin position="4"/>
        <end position="82"/>
    </location>
</feature>
<keyword evidence="2 4" id="KW-0694">RNA-binding</keyword>
<keyword evidence="3" id="KW-0539">Nucleus</keyword>
<proteinExistence type="predicted"/>
<dbReference type="AlphaFoldDB" id="A0AA86TUC3"/>
<reference evidence="6" key="1">
    <citation type="submission" date="2023-06" db="EMBL/GenBank/DDBJ databases">
        <authorList>
            <person name="Kurt Z."/>
        </authorList>
    </citation>
    <scope>NUCLEOTIDE SEQUENCE</scope>
</reference>
<accession>A0AA86TUC3</accession>
<gene>
    <name evidence="6" type="ORF">HINF_LOCUS16530</name>
    <name evidence="7" type="ORF">HINF_LOCUS18814</name>
</gene>
<dbReference type="InterPro" id="IPR012677">
    <property type="entry name" value="Nucleotide-bd_a/b_plait_sf"/>
</dbReference>
<dbReference type="Proteomes" id="UP001642409">
    <property type="component" value="Unassembled WGS sequence"/>
</dbReference>
<evidence type="ECO:0000259" key="5">
    <source>
        <dbReference type="PROSITE" id="PS50102"/>
    </source>
</evidence>
<comment type="subcellular location">
    <subcellularLocation>
        <location evidence="1">Nucleus</location>
        <location evidence="1">Nucleolus</location>
    </subcellularLocation>
</comment>
<dbReference type="EMBL" id="CAXDID020000049">
    <property type="protein sequence ID" value="CAL6004302.1"/>
    <property type="molecule type" value="Genomic_DNA"/>
</dbReference>
<comment type="caution">
    <text evidence="6">The sequence shown here is derived from an EMBL/GenBank/DDBJ whole genome shotgun (WGS) entry which is preliminary data.</text>
</comment>
<dbReference type="SMART" id="SM00360">
    <property type="entry name" value="RRM"/>
    <property type="match status" value="1"/>
</dbReference>